<accession>A0A4Q7P3I4</accession>
<dbReference type="EMBL" id="SGXE01000002">
    <property type="protein sequence ID" value="RZS93970.1"/>
    <property type="molecule type" value="Genomic_DNA"/>
</dbReference>
<evidence type="ECO:0000313" key="2">
    <source>
        <dbReference type="EMBL" id="RZS93970.1"/>
    </source>
</evidence>
<evidence type="ECO:0000256" key="1">
    <source>
        <dbReference type="SAM" id="SignalP"/>
    </source>
</evidence>
<feature type="signal peptide" evidence="1">
    <location>
        <begin position="1"/>
        <end position="22"/>
    </location>
</feature>
<proteinExistence type="predicted"/>
<evidence type="ECO:0008006" key="4">
    <source>
        <dbReference type="Google" id="ProtNLM"/>
    </source>
</evidence>
<gene>
    <name evidence="2" type="ORF">EV197_2552</name>
</gene>
<reference evidence="2 3" key="1">
    <citation type="submission" date="2019-02" db="EMBL/GenBank/DDBJ databases">
        <title>Genomic Encyclopedia of Type Strains, Phase IV (KMG-IV): sequencing the most valuable type-strain genomes for metagenomic binning, comparative biology and taxonomic classification.</title>
        <authorList>
            <person name="Goeker M."/>
        </authorList>
    </citation>
    <scope>NUCLEOTIDE SEQUENCE [LARGE SCALE GENOMIC DNA]</scope>
    <source>
        <strain evidence="2 3">DSM 17196</strain>
    </source>
</reference>
<comment type="caution">
    <text evidence="2">The sequence shown here is derived from an EMBL/GenBank/DDBJ whole genome shotgun (WGS) entry which is preliminary data.</text>
</comment>
<keyword evidence="3" id="KW-1185">Reference proteome</keyword>
<dbReference type="Proteomes" id="UP000292262">
    <property type="component" value="Unassembled WGS sequence"/>
</dbReference>
<feature type="chain" id="PRO_5020880493" description="Secreted protein (Por secretion system target)" evidence="1">
    <location>
        <begin position="23"/>
        <end position="195"/>
    </location>
</feature>
<dbReference type="AlphaFoldDB" id="A0A4Q7P3I4"/>
<name>A0A4Q7P3I4_9FLAO</name>
<evidence type="ECO:0000313" key="3">
    <source>
        <dbReference type="Proteomes" id="UP000292262"/>
    </source>
</evidence>
<organism evidence="2 3">
    <name type="scientific">Aquimarina brevivitae</name>
    <dbReference type="NCBI Taxonomy" id="323412"/>
    <lineage>
        <taxon>Bacteria</taxon>
        <taxon>Pseudomonadati</taxon>
        <taxon>Bacteroidota</taxon>
        <taxon>Flavobacteriia</taxon>
        <taxon>Flavobacteriales</taxon>
        <taxon>Flavobacteriaceae</taxon>
        <taxon>Aquimarina</taxon>
    </lineage>
</organism>
<dbReference type="OrthoDB" id="1122048at2"/>
<protein>
    <recommendedName>
        <fullName evidence="4">Secreted protein (Por secretion system target)</fullName>
    </recommendedName>
</protein>
<keyword evidence="1" id="KW-0732">Signal</keyword>
<dbReference type="RefSeq" id="WP_130287070.1">
    <property type="nucleotide sequence ID" value="NZ_SGXE01000002.1"/>
</dbReference>
<sequence>MRRMIKTFVLICTALVTLNANASDILSVKIENESTIHVSLEHALKGQKLYLKNYEGEVLFTMTLAADQSFQKTFDLTLVKDGIYFVETETAFDIKVTPVVKNAQGVALIDTSVKLLFKPTIKVKKGMIHILFNNIEGNKVTLSINDEEGIELHEEQISNQEYVIKRAFNFAEVPSGKYTIHFTTGDRTFKEEVSI</sequence>